<organism evidence="3 4">
    <name type="scientific">Sphaerosporella brunnea</name>
    <dbReference type="NCBI Taxonomy" id="1250544"/>
    <lineage>
        <taxon>Eukaryota</taxon>
        <taxon>Fungi</taxon>
        <taxon>Dikarya</taxon>
        <taxon>Ascomycota</taxon>
        <taxon>Pezizomycotina</taxon>
        <taxon>Pezizomycetes</taxon>
        <taxon>Pezizales</taxon>
        <taxon>Pyronemataceae</taxon>
        <taxon>Sphaerosporella</taxon>
    </lineage>
</organism>
<evidence type="ECO:0000259" key="2">
    <source>
        <dbReference type="PROSITE" id="PS50211"/>
    </source>
</evidence>
<name>A0A5J5EH98_9PEZI</name>
<accession>A0A5J5EH98</accession>
<gene>
    <name evidence="3" type="ORF">FN846DRAFT_973747</name>
</gene>
<dbReference type="PANTHER" id="PTHR13677">
    <property type="entry name" value="LD41638P"/>
    <property type="match status" value="1"/>
</dbReference>
<dbReference type="PROSITE" id="PS50211">
    <property type="entry name" value="DENN"/>
    <property type="match status" value="1"/>
</dbReference>
<keyword evidence="4" id="KW-1185">Reference proteome</keyword>
<dbReference type="OrthoDB" id="10265409at2759"/>
<comment type="similarity">
    <text evidence="1">Belongs to the DENND6 family.</text>
</comment>
<dbReference type="InParanoid" id="A0A5J5EH98"/>
<evidence type="ECO:0000313" key="3">
    <source>
        <dbReference type="EMBL" id="KAA8894477.1"/>
    </source>
</evidence>
<dbReference type="GO" id="GO:0055037">
    <property type="term" value="C:recycling endosome"/>
    <property type="evidence" value="ECO:0007669"/>
    <property type="project" value="TreeGrafter"/>
</dbReference>
<dbReference type="Proteomes" id="UP000326924">
    <property type="component" value="Unassembled WGS sequence"/>
</dbReference>
<dbReference type="InterPro" id="IPR024224">
    <property type="entry name" value="DENND6"/>
</dbReference>
<feature type="domain" description="UDENN" evidence="2">
    <location>
        <begin position="151"/>
        <end position="616"/>
    </location>
</feature>
<dbReference type="PANTHER" id="PTHR13677:SF0">
    <property type="entry name" value="LD41638P"/>
    <property type="match status" value="1"/>
</dbReference>
<evidence type="ECO:0000313" key="4">
    <source>
        <dbReference type="Proteomes" id="UP000326924"/>
    </source>
</evidence>
<sequence>MYTCIAKTPYLFFTPFFLNPNIWYPHTPHRLQETIKGDMNKEMAWKCMSLVRKHLHSLPSSHCSATYEPHNDSASTPNSKHRCPPVKIASRPPHLEFPVGCFGAQFSFRHEMAVENHDVVDVNDAAFTAALLANDLKSYSFDLSALRQWMIAFVVCDFNVDVGVEIEYMFPSTDLSPIDIQTICFSSFPEKNNPDAAMEESLFHFKFRHTSPNVLLEATDDAAHWYGYCLFRQKRDTSVKRHYRQKSLILLSQHDFPPLFSHIVETVSMLEFSVSPALLESACSNIADWGAPQTGIKELPFLGEILEVHIPLHNGFPLQGVMPHNSSAVDLRVEFKEIHAAAPMGSWARLAQMLTSLSELYIIFERALLSEPLVILADDPRTASEFVSCVVDLIRPVPFGGDARPFLTMQSDFCPNAQDSLPLRHYLIGITNPFFLKRIMSQGKENNQAHVVYLAGPETRRKSSLMFYTAFMERAEQSSLMITNDSKGYIAKDLAFLRKLDALLKTPGSSPQEIGRLVRRHFAYLSALFLAPLNRYLATLTTETPESKIIDMGSFSEDDFLESLAKHGCSVNFKGKTSFHRHRNAENFYRKFCRSPSFFTWLEMKMRLQTVDQNGTLTPLTRLRLDHELDVE</sequence>
<dbReference type="AlphaFoldDB" id="A0A5J5EH98"/>
<reference evidence="3 4" key="1">
    <citation type="submission" date="2019-09" db="EMBL/GenBank/DDBJ databases">
        <title>Draft genome of the ectomycorrhizal ascomycete Sphaerosporella brunnea.</title>
        <authorList>
            <consortium name="DOE Joint Genome Institute"/>
            <person name="Benucci G.M."/>
            <person name="Marozzi G."/>
            <person name="Antonielli L."/>
            <person name="Sanchez S."/>
            <person name="Marco P."/>
            <person name="Wang X."/>
            <person name="Falini L.B."/>
            <person name="Barry K."/>
            <person name="Haridas S."/>
            <person name="Lipzen A."/>
            <person name="Labutti K."/>
            <person name="Grigoriev I.V."/>
            <person name="Murat C."/>
            <person name="Martin F."/>
            <person name="Albertini E."/>
            <person name="Donnini D."/>
            <person name="Bonito G."/>
        </authorList>
    </citation>
    <scope>NUCLEOTIDE SEQUENCE [LARGE SCALE GENOMIC DNA]</scope>
    <source>
        <strain evidence="3 4">Sb_GMNB300</strain>
    </source>
</reference>
<evidence type="ECO:0000256" key="1">
    <source>
        <dbReference type="ARBA" id="ARBA00007159"/>
    </source>
</evidence>
<dbReference type="GO" id="GO:0005085">
    <property type="term" value="F:guanyl-nucleotide exchange factor activity"/>
    <property type="evidence" value="ECO:0007669"/>
    <property type="project" value="InterPro"/>
</dbReference>
<dbReference type="InterPro" id="IPR037516">
    <property type="entry name" value="Tripartite_DENN"/>
</dbReference>
<dbReference type="EMBL" id="VXIS01000336">
    <property type="protein sequence ID" value="KAA8894477.1"/>
    <property type="molecule type" value="Genomic_DNA"/>
</dbReference>
<proteinExistence type="inferred from homology"/>
<comment type="caution">
    <text evidence="3">The sequence shown here is derived from an EMBL/GenBank/DDBJ whole genome shotgun (WGS) entry which is preliminary data.</text>
</comment>
<protein>
    <recommendedName>
        <fullName evidence="2">UDENN domain-containing protein</fullName>
    </recommendedName>
</protein>